<dbReference type="EMBL" id="LGSZ01000048">
    <property type="protein sequence ID" value="KPH79523.1"/>
    <property type="molecule type" value="Genomic_DNA"/>
</dbReference>
<dbReference type="AlphaFoldDB" id="A0A0N1F502"/>
<name>A0A0N1F502_9HYPH</name>
<evidence type="ECO:0000259" key="1">
    <source>
        <dbReference type="PROSITE" id="PS50112"/>
    </source>
</evidence>
<comment type="caution">
    <text evidence="2">The sequence shown here is derived from an EMBL/GenBank/DDBJ whole genome shotgun (WGS) entry which is preliminary data.</text>
</comment>
<dbReference type="PANTHER" id="PTHR44757">
    <property type="entry name" value="DIGUANYLATE CYCLASE DGCP"/>
    <property type="match status" value="1"/>
</dbReference>
<dbReference type="InterPro" id="IPR035965">
    <property type="entry name" value="PAS-like_dom_sf"/>
</dbReference>
<dbReference type="GO" id="GO:0006355">
    <property type="term" value="P:regulation of DNA-templated transcription"/>
    <property type="evidence" value="ECO:0007669"/>
    <property type="project" value="InterPro"/>
</dbReference>
<feature type="domain" description="PAS" evidence="1">
    <location>
        <begin position="7"/>
        <end position="77"/>
    </location>
</feature>
<keyword evidence="3" id="KW-1185">Reference proteome</keyword>
<protein>
    <submittedName>
        <fullName evidence="2">Histidine kinase</fullName>
    </submittedName>
</protein>
<evidence type="ECO:0000313" key="2">
    <source>
        <dbReference type="EMBL" id="KPH79523.1"/>
    </source>
</evidence>
<dbReference type="InterPro" id="IPR013767">
    <property type="entry name" value="PAS_fold"/>
</dbReference>
<gene>
    <name evidence="2" type="ORF">AE618_16595</name>
</gene>
<accession>A0A0N1F502</accession>
<dbReference type="InterPro" id="IPR052155">
    <property type="entry name" value="Biofilm_reg_signaling"/>
</dbReference>
<dbReference type="InterPro" id="IPR000014">
    <property type="entry name" value="PAS"/>
</dbReference>
<reference evidence="2 3" key="1">
    <citation type="submission" date="2015-07" db="EMBL/GenBank/DDBJ databases">
        <title>Whole genome sequencing of Bosea vaviloviae isolated from cave pool.</title>
        <authorList>
            <person name="Tan N.E.H."/>
            <person name="Lee Y.P."/>
            <person name="Gan H.M."/>
            <person name="Barton H."/>
            <person name="Savka M.A."/>
        </authorList>
    </citation>
    <scope>NUCLEOTIDE SEQUENCE [LARGE SCALE GENOMIC DNA]</scope>
    <source>
        <strain evidence="2 3">SD260</strain>
    </source>
</reference>
<dbReference type="PATRIC" id="fig|1526658.3.peg.65"/>
<evidence type="ECO:0000313" key="3">
    <source>
        <dbReference type="Proteomes" id="UP000037822"/>
    </source>
</evidence>
<dbReference type="SMART" id="SM00091">
    <property type="entry name" value="PAS"/>
    <property type="match status" value="1"/>
</dbReference>
<dbReference type="GO" id="GO:0016301">
    <property type="term" value="F:kinase activity"/>
    <property type="evidence" value="ECO:0007669"/>
    <property type="project" value="UniProtKB-KW"/>
</dbReference>
<dbReference type="PROSITE" id="PS50112">
    <property type="entry name" value="PAS"/>
    <property type="match status" value="1"/>
</dbReference>
<keyword evidence="2" id="KW-0418">Kinase</keyword>
<dbReference type="Gene3D" id="3.30.450.20">
    <property type="entry name" value="PAS domain"/>
    <property type="match status" value="1"/>
</dbReference>
<dbReference type="Proteomes" id="UP000037822">
    <property type="component" value="Unassembled WGS sequence"/>
</dbReference>
<dbReference type="Pfam" id="PF00989">
    <property type="entry name" value="PAS"/>
    <property type="match status" value="1"/>
</dbReference>
<proteinExistence type="predicted"/>
<dbReference type="PANTHER" id="PTHR44757:SF2">
    <property type="entry name" value="BIOFILM ARCHITECTURE MAINTENANCE PROTEIN MBAA"/>
    <property type="match status" value="1"/>
</dbReference>
<dbReference type="NCBIfam" id="TIGR00229">
    <property type="entry name" value="sensory_box"/>
    <property type="match status" value="1"/>
</dbReference>
<dbReference type="SUPFAM" id="SSF55785">
    <property type="entry name" value="PYP-like sensor domain (PAS domain)"/>
    <property type="match status" value="1"/>
</dbReference>
<sequence length="159" mass="17366">MGTALSQSVDFAQLVARAGDGIVVSDAQGIITVWNQAAQRIFGFSEAEALGQSLDLITPERQRERHWAGYEKTMRTGQTRYGADVLRVPALHKDGRPLSIAFTVGLMVDAANTVTGITAVIRDDTQRWTEDRQMRRRLAELEAEAAQAKPKDLGASVPS</sequence>
<dbReference type="CDD" id="cd00130">
    <property type="entry name" value="PAS"/>
    <property type="match status" value="1"/>
</dbReference>
<keyword evidence="2" id="KW-0808">Transferase</keyword>
<organism evidence="2 3">
    <name type="scientific">Bosea vaviloviae</name>
    <dbReference type="NCBI Taxonomy" id="1526658"/>
    <lineage>
        <taxon>Bacteria</taxon>
        <taxon>Pseudomonadati</taxon>
        <taxon>Pseudomonadota</taxon>
        <taxon>Alphaproteobacteria</taxon>
        <taxon>Hyphomicrobiales</taxon>
        <taxon>Boseaceae</taxon>
        <taxon>Bosea</taxon>
    </lineage>
</organism>